<evidence type="ECO:0000313" key="3">
    <source>
        <dbReference type="Proteomes" id="UP000231579"/>
    </source>
</evidence>
<evidence type="ECO:0000259" key="1">
    <source>
        <dbReference type="SMART" id="SM00471"/>
    </source>
</evidence>
<dbReference type="Pfam" id="PF01966">
    <property type="entry name" value="HD"/>
    <property type="match status" value="1"/>
</dbReference>
<dbReference type="CDD" id="cd00077">
    <property type="entry name" value="HDc"/>
    <property type="match status" value="1"/>
</dbReference>
<dbReference type="PANTHER" id="PTHR33594:SF1">
    <property type="entry name" value="HD_PDEASE DOMAIN-CONTAINING PROTEIN"/>
    <property type="match status" value="1"/>
</dbReference>
<organism evidence="2 3">
    <name type="scientific">Candidatus Shapirobacteria bacterium CG10_big_fil_rev_8_21_14_0_10_48_15</name>
    <dbReference type="NCBI Taxonomy" id="1974484"/>
    <lineage>
        <taxon>Bacteria</taxon>
        <taxon>Candidatus Shapironibacteriota</taxon>
    </lineage>
</organism>
<reference evidence="3" key="1">
    <citation type="submission" date="2017-09" db="EMBL/GenBank/DDBJ databases">
        <title>Depth-based differentiation of microbial function through sediment-hosted aquifers and enrichment of novel symbionts in the deep terrestrial subsurface.</title>
        <authorList>
            <person name="Probst A.J."/>
            <person name="Ladd B."/>
            <person name="Jarett J.K."/>
            <person name="Geller-Mcgrath D.E."/>
            <person name="Sieber C.M.K."/>
            <person name="Emerson J.B."/>
            <person name="Anantharaman K."/>
            <person name="Thomas B.C."/>
            <person name="Malmstrom R."/>
            <person name="Stieglmeier M."/>
            <person name="Klingl A."/>
            <person name="Woyke T."/>
            <person name="Ryan C.M."/>
            <person name="Banfield J.F."/>
        </authorList>
    </citation>
    <scope>NUCLEOTIDE SEQUENCE [LARGE SCALE GENOMIC DNA]</scope>
</reference>
<dbReference type="InterPro" id="IPR003607">
    <property type="entry name" value="HD/PDEase_dom"/>
</dbReference>
<dbReference type="EMBL" id="PFEM01000017">
    <property type="protein sequence ID" value="PJE70152.1"/>
    <property type="molecule type" value="Genomic_DNA"/>
</dbReference>
<dbReference type="Gene3D" id="1.10.3210.50">
    <property type="match status" value="1"/>
</dbReference>
<dbReference type="PANTHER" id="PTHR33594">
    <property type="entry name" value="SUPERFAMILY HYDROLASE, PUTATIVE (AFU_ORTHOLOGUE AFUA_1G03035)-RELATED"/>
    <property type="match status" value="1"/>
</dbReference>
<dbReference type="AlphaFoldDB" id="A0A2M8L7F2"/>
<dbReference type="InterPro" id="IPR006674">
    <property type="entry name" value="HD_domain"/>
</dbReference>
<evidence type="ECO:0000313" key="2">
    <source>
        <dbReference type="EMBL" id="PJE70152.1"/>
    </source>
</evidence>
<dbReference type="Proteomes" id="UP000231579">
    <property type="component" value="Unassembled WGS sequence"/>
</dbReference>
<comment type="caution">
    <text evidence="2">The sequence shown here is derived from an EMBL/GenBank/DDBJ whole genome shotgun (WGS) entry which is preliminary data.</text>
</comment>
<name>A0A2M8L7F2_9BACT</name>
<dbReference type="SMART" id="SM00471">
    <property type="entry name" value="HDc"/>
    <property type="match status" value="1"/>
</dbReference>
<sequence>MVEKETSFLEPHPNLSPERRNQILAAVGLGARRIFDQMPLLPVHDITHVERVVKNTRAICQGEGIDSFIPEVAAWLHDIGRLQEIQAQADGKKIYHAEESAKQVPAILEPFKPELGEETIIAVQDAVARHSLPNAENDSQLVKILKDADKLDGLGSIGFFRVFAFYPERPIYNPQNPFEDGSTSEEYLRYSGQSSQVQAFLRNMEWFSDPRFWIVTPTAARLAVPRVKLMVDFLYQLADELGVPQGEVSKIPIVQASQKRLASLSS</sequence>
<dbReference type="SUPFAM" id="SSF109604">
    <property type="entry name" value="HD-domain/PDEase-like"/>
    <property type="match status" value="1"/>
</dbReference>
<protein>
    <recommendedName>
        <fullName evidence="1">HD/PDEase domain-containing protein</fullName>
    </recommendedName>
</protein>
<gene>
    <name evidence="2" type="ORF">COU97_01145</name>
</gene>
<proteinExistence type="predicted"/>
<accession>A0A2M8L7F2</accession>
<feature type="domain" description="HD/PDEase" evidence="1">
    <location>
        <begin position="41"/>
        <end position="163"/>
    </location>
</feature>